<sequence>MKFFTLSIGNLSSSALRFWRRFSPGLRSSERTGLGSSGFDEPEGFEGFDEPEGLEGIDNGSFEVFDETASFEVSMKLADTNAETSNK</sequence>
<name>A0A2U1NJ64_ARTAN</name>
<reference evidence="2 3" key="1">
    <citation type="journal article" date="2018" name="Mol. Plant">
        <title>The genome of Artemisia annua provides insight into the evolution of Asteraceae family and artemisinin biosynthesis.</title>
        <authorList>
            <person name="Shen Q."/>
            <person name="Zhang L."/>
            <person name="Liao Z."/>
            <person name="Wang S."/>
            <person name="Yan T."/>
            <person name="Shi P."/>
            <person name="Liu M."/>
            <person name="Fu X."/>
            <person name="Pan Q."/>
            <person name="Wang Y."/>
            <person name="Lv Z."/>
            <person name="Lu X."/>
            <person name="Zhang F."/>
            <person name="Jiang W."/>
            <person name="Ma Y."/>
            <person name="Chen M."/>
            <person name="Hao X."/>
            <person name="Li L."/>
            <person name="Tang Y."/>
            <person name="Lv G."/>
            <person name="Zhou Y."/>
            <person name="Sun X."/>
            <person name="Brodelius P.E."/>
            <person name="Rose J.K.C."/>
            <person name="Tang K."/>
        </authorList>
    </citation>
    <scope>NUCLEOTIDE SEQUENCE [LARGE SCALE GENOMIC DNA]</scope>
    <source>
        <strain evidence="3">cv. Huhao1</strain>
        <tissue evidence="2">Leaf</tissue>
    </source>
</reference>
<dbReference type="Proteomes" id="UP000245207">
    <property type="component" value="Unassembled WGS sequence"/>
</dbReference>
<dbReference type="AlphaFoldDB" id="A0A2U1NJ64"/>
<protein>
    <submittedName>
        <fullName evidence="2">Uncharacterized protein</fullName>
    </submittedName>
</protein>
<gene>
    <name evidence="2" type="ORF">CTI12_AA260610</name>
</gene>
<comment type="caution">
    <text evidence="2">The sequence shown here is derived from an EMBL/GenBank/DDBJ whole genome shotgun (WGS) entry which is preliminary data.</text>
</comment>
<evidence type="ECO:0000313" key="3">
    <source>
        <dbReference type="Proteomes" id="UP000245207"/>
    </source>
</evidence>
<accession>A0A2U1NJ64</accession>
<dbReference type="EMBL" id="PKPP01002725">
    <property type="protein sequence ID" value="PWA73547.1"/>
    <property type="molecule type" value="Genomic_DNA"/>
</dbReference>
<feature type="region of interest" description="Disordered" evidence="1">
    <location>
        <begin position="27"/>
        <end position="51"/>
    </location>
</feature>
<evidence type="ECO:0000256" key="1">
    <source>
        <dbReference type="SAM" id="MobiDB-lite"/>
    </source>
</evidence>
<proteinExistence type="predicted"/>
<keyword evidence="3" id="KW-1185">Reference proteome</keyword>
<feature type="compositionally biased region" description="Acidic residues" evidence="1">
    <location>
        <begin position="40"/>
        <end position="51"/>
    </location>
</feature>
<evidence type="ECO:0000313" key="2">
    <source>
        <dbReference type="EMBL" id="PWA73547.1"/>
    </source>
</evidence>
<organism evidence="2 3">
    <name type="scientific">Artemisia annua</name>
    <name type="common">Sweet wormwood</name>
    <dbReference type="NCBI Taxonomy" id="35608"/>
    <lineage>
        <taxon>Eukaryota</taxon>
        <taxon>Viridiplantae</taxon>
        <taxon>Streptophyta</taxon>
        <taxon>Embryophyta</taxon>
        <taxon>Tracheophyta</taxon>
        <taxon>Spermatophyta</taxon>
        <taxon>Magnoliopsida</taxon>
        <taxon>eudicotyledons</taxon>
        <taxon>Gunneridae</taxon>
        <taxon>Pentapetalae</taxon>
        <taxon>asterids</taxon>
        <taxon>campanulids</taxon>
        <taxon>Asterales</taxon>
        <taxon>Asteraceae</taxon>
        <taxon>Asteroideae</taxon>
        <taxon>Anthemideae</taxon>
        <taxon>Artemisiinae</taxon>
        <taxon>Artemisia</taxon>
    </lineage>
</organism>